<evidence type="ECO:0000256" key="1">
    <source>
        <dbReference type="SAM" id="Phobius"/>
    </source>
</evidence>
<gene>
    <name evidence="2" type="ORF">RJ40_02100</name>
</gene>
<reference evidence="2" key="1">
    <citation type="journal article" date="2001" name="Int. J. Syst. Evol. Microbiol.">
        <title>Methanofollis aquaemaris sp. nov., a methanogen isolated from an aquaculture fish pond.</title>
        <authorList>
            <person name="Lai M.C."/>
            <person name="Chen S.C."/>
        </authorList>
    </citation>
    <scope>NUCLEOTIDE SEQUENCE</scope>
    <source>
        <strain evidence="2">N2F9704</strain>
    </source>
</reference>
<feature type="transmembrane region" description="Helical" evidence="1">
    <location>
        <begin position="65"/>
        <end position="91"/>
    </location>
</feature>
<accession>A0A8A3S2I1</accession>
<dbReference type="EMBL" id="CP036172">
    <property type="protein sequence ID" value="QSZ66375.1"/>
    <property type="molecule type" value="Genomic_DNA"/>
</dbReference>
<dbReference type="GeneID" id="76423112"/>
<keyword evidence="1" id="KW-0472">Membrane</keyword>
<dbReference type="InterPro" id="IPR009200">
    <property type="entry name" value="DUF1269_membrane"/>
</dbReference>
<evidence type="ECO:0000313" key="2">
    <source>
        <dbReference type="EMBL" id="QSZ66375.1"/>
    </source>
</evidence>
<dbReference type="KEGG" id="maqe:RJ40_02100"/>
<keyword evidence="1" id="KW-0812">Transmembrane</keyword>
<keyword evidence="3" id="KW-1185">Reference proteome</keyword>
<proteinExistence type="predicted"/>
<sequence length="173" mass="18679">MSDLVVVAFDDEQTGFRVRDKLTRMSKEHLIGLEDLVVVVRHQDGKADIKQSMSLAGVGALSGSFWGLLIGIIFLMPLLGLAIGAVTGALAGHLTDYGIDDAFIREVSETVKPGGSAVFMLIKEVTPDKFLKEMEEFRGTVIKTSLTEESEAKLREAFGEAPEEKKKVAAPAA</sequence>
<dbReference type="RefSeq" id="WP_265581710.1">
    <property type="nucleotide sequence ID" value="NZ_CP036172.1"/>
</dbReference>
<protein>
    <submittedName>
        <fullName evidence="2">DUF1269 domain-containing protein</fullName>
    </submittedName>
</protein>
<dbReference type="Proteomes" id="UP001042704">
    <property type="component" value="Chromosome"/>
</dbReference>
<dbReference type="Pfam" id="PF06897">
    <property type="entry name" value="DUF1269"/>
    <property type="match status" value="1"/>
</dbReference>
<dbReference type="AlphaFoldDB" id="A0A8A3S2I1"/>
<reference evidence="2" key="2">
    <citation type="submission" date="2019-02" db="EMBL/GenBank/DDBJ databases">
        <authorList>
            <person name="Chen S.-C."/>
            <person name="Chien H.-H."/>
            <person name="Lai M.-C."/>
        </authorList>
    </citation>
    <scope>NUCLEOTIDE SEQUENCE</scope>
    <source>
        <strain evidence="2">N2F9704</strain>
    </source>
</reference>
<keyword evidence="1" id="KW-1133">Transmembrane helix</keyword>
<name>A0A8A3S2I1_9EURY</name>
<evidence type="ECO:0000313" key="3">
    <source>
        <dbReference type="Proteomes" id="UP001042704"/>
    </source>
</evidence>
<organism evidence="2 3">
    <name type="scientific">Methanofollis aquaemaris</name>
    <dbReference type="NCBI Taxonomy" id="126734"/>
    <lineage>
        <taxon>Archaea</taxon>
        <taxon>Methanobacteriati</taxon>
        <taxon>Methanobacteriota</taxon>
        <taxon>Stenosarchaea group</taxon>
        <taxon>Methanomicrobia</taxon>
        <taxon>Methanomicrobiales</taxon>
        <taxon>Methanomicrobiaceae</taxon>
        <taxon>Methanofollis</taxon>
    </lineage>
</organism>